<comment type="caution">
    <text evidence="3">The sequence shown here is derived from an EMBL/GenBank/DDBJ whole genome shotgun (WGS) entry which is preliminary data.</text>
</comment>
<evidence type="ECO:0000313" key="3">
    <source>
        <dbReference type="EMBL" id="MBW0462043.1"/>
    </source>
</evidence>
<evidence type="ECO:0000259" key="2">
    <source>
        <dbReference type="Pfam" id="PF01464"/>
    </source>
</evidence>
<name>A0A9Q3BBF2_9BASI</name>
<organism evidence="3 4">
    <name type="scientific">Austropuccinia psidii MF-1</name>
    <dbReference type="NCBI Taxonomy" id="1389203"/>
    <lineage>
        <taxon>Eukaryota</taxon>
        <taxon>Fungi</taxon>
        <taxon>Dikarya</taxon>
        <taxon>Basidiomycota</taxon>
        <taxon>Pucciniomycotina</taxon>
        <taxon>Pucciniomycetes</taxon>
        <taxon>Pucciniales</taxon>
        <taxon>Sphaerophragmiaceae</taxon>
        <taxon>Austropuccinia</taxon>
    </lineage>
</organism>
<evidence type="ECO:0000256" key="1">
    <source>
        <dbReference type="SAM" id="MobiDB-lite"/>
    </source>
</evidence>
<dbReference type="Pfam" id="PF01464">
    <property type="entry name" value="SLT"/>
    <property type="match status" value="1"/>
</dbReference>
<dbReference type="OrthoDB" id="2537480at2759"/>
<dbReference type="InterPro" id="IPR023346">
    <property type="entry name" value="Lysozyme-like_dom_sf"/>
</dbReference>
<reference evidence="3" key="1">
    <citation type="submission" date="2021-03" db="EMBL/GenBank/DDBJ databases">
        <title>Draft genome sequence of rust myrtle Austropuccinia psidii MF-1, a brazilian biotype.</title>
        <authorList>
            <person name="Quecine M.C."/>
            <person name="Pachon D.M.R."/>
            <person name="Bonatelli M.L."/>
            <person name="Correr F.H."/>
            <person name="Franceschini L.M."/>
            <person name="Leite T.F."/>
            <person name="Margarido G.R.A."/>
            <person name="Almeida C.A."/>
            <person name="Ferrarezi J.A."/>
            <person name="Labate C.A."/>
        </authorList>
    </citation>
    <scope>NUCLEOTIDE SEQUENCE</scope>
    <source>
        <strain evidence="3">MF-1</strain>
    </source>
</reference>
<dbReference type="InterPro" id="IPR008258">
    <property type="entry name" value="Transglycosylase_SLT_dom_1"/>
</dbReference>
<proteinExistence type="predicted"/>
<feature type="region of interest" description="Disordered" evidence="1">
    <location>
        <begin position="135"/>
        <end position="161"/>
    </location>
</feature>
<accession>A0A9Q3BBF2</accession>
<dbReference type="Proteomes" id="UP000765509">
    <property type="component" value="Unassembled WGS sequence"/>
</dbReference>
<evidence type="ECO:0000313" key="4">
    <source>
        <dbReference type="Proteomes" id="UP000765509"/>
    </source>
</evidence>
<dbReference type="AlphaFoldDB" id="A0A9Q3BBF2"/>
<gene>
    <name evidence="3" type="ORF">O181_001758</name>
</gene>
<dbReference type="Gene3D" id="1.10.530.10">
    <property type="match status" value="1"/>
</dbReference>
<sequence length="413" mass="44461">MLPTVVFVTWPQVSTTLRRTPPSGTLMIPRKPILKLPIITDLAAQPQSMRRLIFVPALVLLFATMRPGFCGSPLVHDSLTVPSLKMYPYFCSPKFFVFALTATTSLSFLSLTATKPSNALFPKLVTRDVGTKASQHCNLKKAQHTDQKASSNPTTNRHKAPRHKIVHKLAYKDSQNTRPRSFSSGGAYATNDQLSQVTSACGPANPTKAITQGCGPNGSQKFLNCGITEGGWKPPNVKMSMLKTVSLNEEPAKSTFAACKKYSSLFEKYGAKYNVPPIFLASFAMQESSCNPSVVGDNGGAFGLMQITKDKCGQAPGGDCANPDYNVDIGAKTFADGLSASNGNVLLALGGYNGWSEGLTKEKALSPKAAGCCACQQNLDYLQQFMNGWILGVDPYSKRLGMMRNMDACGDQA</sequence>
<dbReference type="EMBL" id="AVOT02000266">
    <property type="protein sequence ID" value="MBW0462043.1"/>
    <property type="molecule type" value="Genomic_DNA"/>
</dbReference>
<dbReference type="SUPFAM" id="SSF53955">
    <property type="entry name" value="Lysozyme-like"/>
    <property type="match status" value="1"/>
</dbReference>
<protein>
    <recommendedName>
        <fullName evidence="2">Transglycosylase SLT domain-containing protein</fullName>
    </recommendedName>
</protein>
<feature type="domain" description="Transglycosylase SLT" evidence="2">
    <location>
        <begin position="265"/>
        <end position="354"/>
    </location>
</feature>
<keyword evidence="4" id="KW-1185">Reference proteome</keyword>